<evidence type="ECO:0000256" key="3">
    <source>
        <dbReference type="ARBA" id="ARBA00022692"/>
    </source>
</evidence>
<evidence type="ECO:0000256" key="2">
    <source>
        <dbReference type="ARBA" id="ARBA00022448"/>
    </source>
</evidence>
<feature type="transmembrane region" description="Helical" evidence="6">
    <location>
        <begin position="222"/>
        <end position="255"/>
    </location>
</feature>
<dbReference type="Pfam" id="PF03600">
    <property type="entry name" value="CitMHS"/>
    <property type="match status" value="1"/>
</dbReference>
<comment type="subcellular location">
    <subcellularLocation>
        <location evidence="1">Membrane</location>
        <topology evidence="1">Multi-pass membrane protein</topology>
    </subcellularLocation>
</comment>
<dbReference type="Proteomes" id="UP000007887">
    <property type="component" value="Chromosome"/>
</dbReference>
<accession>I0GSS4</accession>
<dbReference type="CDD" id="cd01116">
    <property type="entry name" value="P_permease"/>
    <property type="match status" value="1"/>
</dbReference>
<feature type="transmembrane region" description="Helical" evidence="6">
    <location>
        <begin position="22"/>
        <end position="40"/>
    </location>
</feature>
<dbReference type="PANTHER" id="PTHR43568">
    <property type="entry name" value="P PROTEIN"/>
    <property type="match status" value="1"/>
</dbReference>
<dbReference type="PANTHER" id="PTHR43568:SF1">
    <property type="entry name" value="P PROTEIN"/>
    <property type="match status" value="1"/>
</dbReference>
<feature type="transmembrane region" description="Helical" evidence="6">
    <location>
        <begin position="318"/>
        <end position="337"/>
    </location>
</feature>
<gene>
    <name evidence="8" type="ordered locus">SELR_21030</name>
</gene>
<reference evidence="8 9" key="1">
    <citation type="submission" date="2011-10" db="EMBL/GenBank/DDBJ databases">
        <title>Whole genome sequence of Selenomonas ruminantium subsp. lactilytica TAM6421.</title>
        <authorList>
            <person name="Oguchi A."/>
            <person name="Ankai A."/>
            <person name="Kaneko J."/>
            <person name="Yamada-Narita S."/>
            <person name="Fukui S."/>
            <person name="Takahashi M."/>
            <person name="Onodera T."/>
            <person name="Kojima S."/>
            <person name="Fushimi T."/>
            <person name="Abe N."/>
            <person name="Kamio Y."/>
            <person name="Yamazaki S."/>
            <person name="Fujita N."/>
        </authorList>
    </citation>
    <scope>NUCLEOTIDE SEQUENCE [LARGE SCALE GENOMIC DNA]</scope>
    <source>
        <strain evidence="9">NBRC 103574 / TAM6421</strain>
    </source>
</reference>
<evidence type="ECO:0000256" key="4">
    <source>
        <dbReference type="ARBA" id="ARBA00022989"/>
    </source>
</evidence>
<evidence type="ECO:0000256" key="1">
    <source>
        <dbReference type="ARBA" id="ARBA00004141"/>
    </source>
</evidence>
<keyword evidence="3 6" id="KW-0812">Transmembrane</keyword>
<proteinExistence type="predicted"/>
<dbReference type="GO" id="GO:0016020">
    <property type="term" value="C:membrane"/>
    <property type="evidence" value="ECO:0007669"/>
    <property type="project" value="UniProtKB-SubCell"/>
</dbReference>
<name>I0GSS4_SELRL</name>
<feature type="transmembrane region" description="Helical" evidence="6">
    <location>
        <begin position="87"/>
        <end position="104"/>
    </location>
</feature>
<feature type="transmembrane region" description="Helical" evidence="6">
    <location>
        <begin position="398"/>
        <end position="419"/>
    </location>
</feature>
<evidence type="ECO:0000256" key="5">
    <source>
        <dbReference type="ARBA" id="ARBA00023136"/>
    </source>
</evidence>
<keyword evidence="4 6" id="KW-1133">Transmembrane helix</keyword>
<evidence type="ECO:0000256" key="6">
    <source>
        <dbReference type="SAM" id="Phobius"/>
    </source>
</evidence>
<dbReference type="GO" id="GO:0055085">
    <property type="term" value="P:transmembrane transport"/>
    <property type="evidence" value="ECO:0007669"/>
    <property type="project" value="InterPro"/>
</dbReference>
<feature type="transmembrane region" description="Helical" evidence="6">
    <location>
        <begin position="171"/>
        <end position="191"/>
    </location>
</feature>
<evidence type="ECO:0000313" key="9">
    <source>
        <dbReference type="Proteomes" id="UP000007887"/>
    </source>
</evidence>
<dbReference type="InterPro" id="IPR004680">
    <property type="entry name" value="Cit_transptr-like_dom"/>
</dbReference>
<dbReference type="KEGG" id="sri:SELR_21030"/>
<dbReference type="PATRIC" id="fig|927704.6.peg.2179"/>
<dbReference type="HOGENOM" id="CLU_011920_4_0_9"/>
<dbReference type="OrthoDB" id="9765532at2"/>
<dbReference type="InterPro" id="IPR051475">
    <property type="entry name" value="Diverse_Ion_Transporter"/>
</dbReference>
<protein>
    <submittedName>
        <fullName evidence="8">Putative transporter</fullName>
    </submittedName>
</protein>
<keyword evidence="2" id="KW-0813">Transport</keyword>
<evidence type="ECO:0000259" key="7">
    <source>
        <dbReference type="Pfam" id="PF03600"/>
    </source>
</evidence>
<dbReference type="AlphaFoldDB" id="I0GSS4"/>
<sequence>MIAVVIFVAAYALIISEKVHRTIVGIFGAMLMILFGIISQETAIHHIDFNTLGLLMGMMIIVNITSETGLFNFLAIWAAKKVKAKPVALLVALSAITAVCSALLDNVTTVLLTVPITFSITSQLKVDVKPYLMAQIISSNIGGTATLIGDPPNIMIGSAVGLSFMDFLQNMTLVSVVIFIVVQAVLVAIYGSKLKTTPELQDKVMRLNAKSHIADKALLKKCLAVIFFTITLFTLHGALGLETATAALTGAGLLLLITYTRNEAMIAKVLSKVEWLAIFFFAGLFVLVGALVETGVIKAMAAEALAVTNGNVPMTAMLILWMSAIASAFIDNIPFVATLIPLIQDMGQMGLSNLEPMWWSLALGACLGGNGTLIGASANVVVASLAAQHGKQISFIGFMKVAFPVMILTIILANIYIWIWHL</sequence>
<dbReference type="eggNOG" id="COG1055">
    <property type="taxonomic scope" value="Bacteria"/>
</dbReference>
<organism evidence="8 9">
    <name type="scientific">Selenomonas ruminantium subsp. lactilytica (strain NBRC 103574 / TAM6421)</name>
    <dbReference type="NCBI Taxonomy" id="927704"/>
    <lineage>
        <taxon>Bacteria</taxon>
        <taxon>Bacillati</taxon>
        <taxon>Bacillota</taxon>
        <taxon>Negativicutes</taxon>
        <taxon>Selenomonadales</taxon>
        <taxon>Selenomonadaceae</taxon>
        <taxon>Selenomonas</taxon>
    </lineage>
</organism>
<keyword evidence="5 6" id="KW-0472">Membrane</keyword>
<feature type="domain" description="Citrate transporter-like" evidence="7">
    <location>
        <begin position="11"/>
        <end position="364"/>
    </location>
</feature>
<feature type="transmembrane region" description="Helical" evidence="6">
    <location>
        <begin position="357"/>
        <end position="386"/>
    </location>
</feature>
<evidence type="ECO:0000313" key="8">
    <source>
        <dbReference type="EMBL" id="BAL83811.1"/>
    </source>
</evidence>
<feature type="transmembrane region" description="Helical" evidence="6">
    <location>
        <begin position="52"/>
        <end position="75"/>
    </location>
</feature>
<dbReference type="RefSeq" id="WP_014425241.1">
    <property type="nucleotide sequence ID" value="NC_017068.1"/>
</dbReference>
<feature type="transmembrane region" description="Helical" evidence="6">
    <location>
        <begin position="275"/>
        <end position="297"/>
    </location>
</feature>
<dbReference type="EMBL" id="AP012292">
    <property type="protein sequence ID" value="BAL83811.1"/>
    <property type="molecule type" value="Genomic_DNA"/>
</dbReference>